<dbReference type="PROSITE" id="PS50911">
    <property type="entry name" value="CHAP"/>
    <property type="match status" value="1"/>
</dbReference>
<accession>A0ABR2VZI9</accession>
<dbReference type="EMBL" id="JASJQH010007285">
    <property type="protein sequence ID" value="KAK9711382.1"/>
    <property type="molecule type" value="Genomic_DNA"/>
</dbReference>
<feature type="region of interest" description="Disordered" evidence="1">
    <location>
        <begin position="24"/>
        <end position="53"/>
    </location>
</feature>
<proteinExistence type="predicted"/>
<feature type="compositionally biased region" description="Polar residues" evidence="1">
    <location>
        <begin position="24"/>
        <end position="33"/>
    </location>
</feature>
<feature type="chain" id="PRO_5045634059" description="Peptidase C51 domain-containing protein" evidence="2">
    <location>
        <begin position="19"/>
        <end position="175"/>
    </location>
</feature>
<feature type="domain" description="Peptidase C51" evidence="3">
    <location>
        <begin position="41"/>
        <end position="173"/>
    </location>
</feature>
<feature type="signal peptide" evidence="2">
    <location>
        <begin position="1"/>
        <end position="18"/>
    </location>
</feature>
<name>A0ABR2VZI9_9FUNG</name>
<dbReference type="InterPro" id="IPR007921">
    <property type="entry name" value="CHAP_dom"/>
</dbReference>
<comment type="caution">
    <text evidence="4">The sequence shown here is derived from an EMBL/GenBank/DDBJ whole genome shotgun (WGS) entry which is preliminary data.</text>
</comment>
<evidence type="ECO:0000256" key="2">
    <source>
        <dbReference type="SAM" id="SignalP"/>
    </source>
</evidence>
<protein>
    <recommendedName>
        <fullName evidence="3">Peptidase C51 domain-containing protein</fullName>
    </recommendedName>
</protein>
<evidence type="ECO:0000313" key="5">
    <source>
        <dbReference type="Proteomes" id="UP001479436"/>
    </source>
</evidence>
<reference evidence="4 5" key="1">
    <citation type="submission" date="2023-04" db="EMBL/GenBank/DDBJ databases">
        <title>Genome of Basidiobolus ranarum AG-B5.</title>
        <authorList>
            <person name="Stajich J.E."/>
            <person name="Carter-House D."/>
            <person name="Gryganskyi A."/>
        </authorList>
    </citation>
    <scope>NUCLEOTIDE SEQUENCE [LARGE SCALE GENOMIC DNA]</scope>
    <source>
        <strain evidence="4 5">AG-B5</strain>
    </source>
</reference>
<sequence>MLFRYLLIFTLLFSSALAVEQPMNFPQSNNRSPNRGRGGMRNRYPPKNRGKSNNPYLEFRFKNGQCTDWADARYFQLSGYHTEWWGDARYWPLKAARTNGWVVSNTPKIPSLIVIQPNVQNCGVTGHVAVVEAFNRDGTVHTSNYNWKVGRRGGPYVKTYTTFRLGPGVKFLWHT</sequence>
<dbReference type="Proteomes" id="UP001479436">
    <property type="component" value="Unassembled WGS sequence"/>
</dbReference>
<keyword evidence="2" id="KW-0732">Signal</keyword>
<organism evidence="4 5">
    <name type="scientific">Basidiobolus ranarum</name>
    <dbReference type="NCBI Taxonomy" id="34480"/>
    <lineage>
        <taxon>Eukaryota</taxon>
        <taxon>Fungi</taxon>
        <taxon>Fungi incertae sedis</taxon>
        <taxon>Zoopagomycota</taxon>
        <taxon>Entomophthoromycotina</taxon>
        <taxon>Basidiobolomycetes</taxon>
        <taxon>Basidiobolales</taxon>
        <taxon>Basidiobolaceae</taxon>
        <taxon>Basidiobolus</taxon>
    </lineage>
</organism>
<evidence type="ECO:0000256" key="1">
    <source>
        <dbReference type="SAM" id="MobiDB-lite"/>
    </source>
</evidence>
<gene>
    <name evidence="4" type="ORF">K7432_007879</name>
</gene>
<feature type="compositionally biased region" description="Basic residues" evidence="1">
    <location>
        <begin position="38"/>
        <end position="50"/>
    </location>
</feature>
<keyword evidence="5" id="KW-1185">Reference proteome</keyword>
<evidence type="ECO:0000313" key="4">
    <source>
        <dbReference type="EMBL" id="KAK9711382.1"/>
    </source>
</evidence>
<dbReference type="Pfam" id="PF05257">
    <property type="entry name" value="CHAP"/>
    <property type="match status" value="1"/>
</dbReference>
<dbReference type="SUPFAM" id="SSF54001">
    <property type="entry name" value="Cysteine proteinases"/>
    <property type="match status" value="1"/>
</dbReference>
<dbReference type="Gene3D" id="3.90.1720.10">
    <property type="entry name" value="endopeptidase domain like (from Nostoc punctiforme)"/>
    <property type="match status" value="1"/>
</dbReference>
<evidence type="ECO:0000259" key="3">
    <source>
        <dbReference type="PROSITE" id="PS50911"/>
    </source>
</evidence>
<dbReference type="InterPro" id="IPR038765">
    <property type="entry name" value="Papain-like_cys_pep_sf"/>
</dbReference>